<dbReference type="Proteomes" id="UP000789366">
    <property type="component" value="Unassembled WGS sequence"/>
</dbReference>
<evidence type="ECO:0000313" key="2">
    <source>
        <dbReference type="Proteomes" id="UP000789366"/>
    </source>
</evidence>
<organism evidence="1 2">
    <name type="scientific">Cetraspora pellucida</name>
    <dbReference type="NCBI Taxonomy" id="1433469"/>
    <lineage>
        <taxon>Eukaryota</taxon>
        <taxon>Fungi</taxon>
        <taxon>Fungi incertae sedis</taxon>
        <taxon>Mucoromycota</taxon>
        <taxon>Glomeromycotina</taxon>
        <taxon>Glomeromycetes</taxon>
        <taxon>Diversisporales</taxon>
        <taxon>Gigasporaceae</taxon>
        <taxon>Cetraspora</taxon>
    </lineage>
</organism>
<dbReference type="EMBL" id="CAJVPW010079586">
    <property type="protein sequence ID" value="CAG8800540.1"/>
    <property type="molecule type" value="Genomic_DNA"/>
</dbReference>
<protein>
    <submittedName>
        <fullName evidence="1">12005_t:CDS:1</fullName>
    </submittedName>
</protein>
<reference evidence="1" key="1">
    <citation type="submission" date="2021-06" db="EMBL/GenBank/DDBJ databases">
        <authorList>
            <person name="Kallberg Y."/>
            <person name="Tangrot J."/>
            <person name="Rosling A."/>
        </authorList>
    </citation>
    <scope>NUCLEOTIDE SEQUENCE</scope>
    <source>
        <strain evidence="1">28 12/20/2015</strain>
    </source>
</reference>
<feature type="non-terminal residue" evidence="1">
    <location>
        <position position="65"/>
    </location>
</feature>
<gene>
    <name evidence="1" type="ORF">SPELUC_LOCUS18029</name>
</gene>
<evidence type="ECO:0000313" key="1">
    <source>
        <dbReference type="EMBL" id="CAG8800540.1"/>
    </source>
</evidence>
<accession>A0ACA9RMW0</accession>
<sequence length="65" mass="6736">AGALLAIGLVNTGVRNENDPAFALLSENIENDVRDLLLPLVSDNTLNMEIASLAALSLGLVFVGS</sequence>
<comment type="caution">
    <text evidence="1">The sequence shown here is derived from an EMBL/GenBank/DDBJ whole genome shotgun (WGS) entry which is preliminary data.</text>
</comment>
<proteinExistence type="predicted"/>
<name>A0ACA9RMW0_9GLOM</name>
<feature type="non-terminal residue" evidence="1">
    <location>
        <position position="1"/>
    </location>
</feature>
<keyword evidence="2" id="KW-1185">Reference proteome</keyword>